<dbReference type="EMBL" id="JBHUOM010000001">
    <property type="protein sequence ID" value="MFD2932524.1"/>
    <property type="molecule type" value="Genomic_DNA"/>
</dbReference>
<sequence>MKKLLQGISFSWIRFALTIGIGIIQTPLLFNNLNKEELNFWYIFYSFGAFLQMADLGLVQTISRLIAYIDNSNALSKSEGSIKNLASYSIKQIYITALFSFFTILVLAGVGVFIIYLTVYYEKTNIFNLKIAFLIYVIGIIFNLLSNVPASMLIGYREVGTDSIIRSIAQIIYFAILLIFLPYYHSIVLVSLSFMLQNLGQLVTLHFAFYVKHRNIFKNENHWKELVKFNIAKQIYSQSAPLVINQLGGWLISQGNIFIVSIVVGADKVSDYAINQQIFTYIAAIALVMNQSIGPFIAKSYIQNKLSGLQDLFVNTILICLSMVGVLIIIQLSCGKNIITLWIGPEHFLGYTLSAIFGITTFLEVQHSVAGNFVWNTGSWPFNKWTLWAGMLTVILGYFLGNYYGLIGIALATLVSKLMTLNWYVLYFGLKRVGLTLKDYTRRIFSPLFLSLILTLSLVLYVENQTSGKEFSNIVIILLLSCLSSGVFLLFIGIFCRKILMKIYSTVILPRLKHRL</sequence>
<name>A0ABW6AEU6_9BACT</name>
<accession>A0ABW6AEU6</accession>
<feature type="transmembrane region" description="Helical" evidence="6">
    <location>
        <begin position="247"/>
        <end position="266"/>
    </location>
</feature>
<organism evidence="7 8">
    <name type="scientific">Spirosoma flavum</name>
    <dbReference type="NCBI Taxonomy" id="2048557"/>
    <lineage>
        <taxon>Bacteria</taxon>
        <taxon>Pseudomonadati</taxon>
        <taxon>Bacteroidota</taxon>
        <taxon>Cytophagia</taxon>
        <taxon>Cytophagales</taxon>
        <taxon>Cytophagaceae</taxon>
        <taxon>Spirosoma</taxon>
    </lineage>
</organism>
<proteinExistence type="predicted"/>
<evidence type="ECO:0000256" key="5">
    <source>
        <dbReference type="ARBA" id="ARBA00023136"/>
    </source>
</evidence>
<feature type="transmembrane region" description="Helical" evidence="6">
    <location>
        <begin position="163"/>
        <end position="181"/>
    </location>
</feature>
<evidence type="ECO:0000313" key="7">
    <source>
        <dbReference type="EMBL" id="MFD2932524.1"/>
    </source>
</evidence>
<gene>
    <name evidence="7" type="ORF">ACFS25_01955</name>
</gene>
<evidence type="ECO:0000256" key="6">
    <source>
        <dbReference type="SAM" id="Phobius"/>
    </source>
</evidence>
<keyword evidence="8" id="KW-1185">Reference proteome</keyword>
<dbReference type="Proteomes" id="UP001597512">
    <property type="component" value="Unassembled WGS sequence"/>
</dbReference>
<feature type="transmembrane region" description="Helical" evidence="6">
    <location>
        <begin position="348"/>
        <end position="365"/>
    </location>
</feature>
<evidence type="ECO:0000256" key="2">
    <source>
        <dbReference type="ARBA" id="ARBA00022475"/>
    </source>
</evidence>
<dbReference type="PANTHER" id="PTHR30250:SF26">
    <property type="entry name" value="PSMA PROTEIN"/>
    <property type="match status" value="1"/>
</dbReference>
<feature type="transmembrane region" description="Helical" evidence="6">
    <location>
        <begin position="474"/>
        <end position="496"/>
    </location>
</feature>
<protein>
    <submittedName>
        <fullName evidence="7">Lipopolysaccharide biosynthesis protein</fullName>
    </submittedName>
</protein>
<feature type="transmembrane region" description="Helical" evidence="6">
    <location>
        <begin position="93"/>
        <end position="119"/>
    </location>
</feature>
<feature type="transmembrane region" description="Helical" evidence="6">
    <location>
        <begin position="187"/>
        <end position="211"/>
    </location>
</feature>
<keyword evidence="2" id="KW-1003">Cell membrane</keyword>
<keyword evidence="4 6" id="KW-1133">Transmembrane helix</keyword>
<feature type="transmembrane region" description="Helical" evidence="6">
    <location>
        <begin position="42"/>
        <end position="59"/>
    </location>
</feature>
<feature type="transmembrane region" description="Helical" evidence="6">
    <location>
        <begin position="131"/>
        <end position="156"/>
    </location>
</feature>
<feature type="transmembrane region" description="Helical" evidence="6">
    <location>
        <begin position="385"/>
        <end position="401"/>
    </location>
</feature>
<feature type="transmembrane region" description="Helical" evidence="6">
    <location>
        <begin position="312"/>
        <end position="333"/>
    </location>
</feature>
<evidence type="ECO:0000313" key="8">
    <source>
        <dbReference type="Proteomes" id="UP001597512"/>
    </source>
</evidence>
<evidence type="ECO:0000256" key="1">
    <source>
        <dbReference type="ARBA" id="ARBA00004651"/>
    </source>
</evidence>
<evidence type="ECO:0000256" key="3">
    <source>
        <dbReference type="ARBA" id="ARBA00022692"/>
    </source>
</evidence>
<keyword evidence="5 6" id="KW-0472">Membrane</keyword>
<dbReference type="InterPro" id="IPR050833">
    <property type="entry name" value="Poly_Biosynth_Transport"/>
</dbReference>
<feature type="transmembrane region" description="Helical" evidence="6">
    <location>
        <begin position="442"/>
        <end position="462"/>
    </location>
</feature>
<comment type="subcellular location">
    <subcellularLocation>
        <location evidence="1">Cell membrane</location>
        <topology evidence="1">Multi-pass membrane protein</topology>
    </subcellularLocation>
</comment>
<dbReference type="PANTHER" id="PTHR30250">
    <property type="entry name" value="PST FAMILY PREDICTED COLANIC ACID TRANSPORTER"/>
    <property type="match status" value="1"/>
</dbReference>
<keyword evidence="3 6" id="KW-0812">Transmembrane</keyword>
<feature type="transmembrane region" description="Helical" evidence="6">
    <location>
        <begin position="278"/>
        <end position="300"/>
    </location>
</feature>
<feature type="transmembrane region" description="Helical" evidence="6">
    <location>
        <begin position="12"/>
        <end position="30"/>
    </location>
</feature>
<reference evidence="8" key="1">
    <citation type="journal article" date="2019" name="Int. J. Syst. Evol. Microbiol.">
        <title>The Global Catalogue of Microorganisms (GCM) 10K type strain sequencing project: providing services to taxonomists for standard genome sequencing and annotation.</title>
        <authorList>
            <consortium name="The Broad Institute Genomics Platform"/>
            <consortium name="The Broad Institute Genome Sequencing Center for Infectious Disease"/>
            <person name="Wu L."/>
            <person name="Ma J."/>
        </authorList>
    </citation>
    <scope>NUCLEOTIDE SEQUENCE [LARGE SCALE GENOMIC DNA]</scope>
    <source>
        <strain evidence="8">KCTC 52490</strain>
    </source>
</reference>
<comment type="caution">
    <text evidence="7">The sequence shown here is derived from an EMBL/GenBank/DDBJ whole genome shotgun (WGS) entry which is preliminary data.</text>
</comment>
<evidence type="ECO:0000256" key="4">
    <source>
        <dbReference type="ARBA" id="ARBA00022989"/>
    </source>
</evidence>